<sequence length="180" mass="19957">MSDLAAPMTGDGCSALPFTEDYRAALKAACAEDRDIWSIYSVDCGPAHFDATIDALLARPDAETFVLFDGDVFAGMSSFLRIDQRHRVLEIGFTYYRPALRGTGFNRRIKNMMICRAIASGFRRIEFRVDARNLRSQAAVAKLGATREGVLRADTITWTGHVRDTVIFSLLAGEWLAESP</sequence>
<dbReference type="RefSeq" id="WP_342448487.1">
    <property type="nucleotide sequence ID" value="NZ_JAATJC010000001.1"/>
</dbReference>
<evidence type="ECO:0000313" key="3">
    <source>
        <dbReference type="Proteomes" id="UP000558192"/>
    </source>
</evidence>
<keyword evidence="2" id="KW-0808">Transferase</keyword>
<dbReference type="SUPFAM" id="SSF55729">
    <property type="entry name" value="Acyl-CoA N-acyltransferases (Nat)"/>
    <property type="match status" value="1"/>
</dbReference>
<dbReference type="AlphaFoldDB" id="A0A7X5Y6S9"/>
<dbReference type="PROSITE" id="PS51186">
    <property type="entry name" value="GNAT"/>
    <property type="match status" value="1"/>
</dbReference>
<gene>
    <name evidence="2" type="ORF">GGQ97_001628</name>
</gene>
<dbReference type="GO" id="GO:0016747">
    <property type="term" value="F:acyltransferase activity, transferring groups other than amino-acyl groups"/>
    <property type="evidence" value="ECO:0007669"/>
    <property type="project" value="InterPro"/>
</dbReference>
<reference evidence="2 3" key="1">
    <citation type="submission" date="2020-03" db="EMBL/GenBank/DDBJ databases">
        <title>Genomic Encyclopedia of Type Strains, Phase IV (KMG-IV): sequencing the most valuable type-strain genomes for metagenomic binning, comparative biology and taxonomic classification.</title>
        <authorList>
            <person name="Goeker M."/>
        </authorList>
    </citation>
    <scope>NUCLEOTIDE SEQUENCE [LARGE SCALE GENOMIC DNA]</scope>
    <source>
        <strain evidence="2 3">DSM 16846</strain>
    </source>
</reference>
<name>A0A7X5Y6S9_9SPHN</name>
<dbReference type="InterPro" id="IPR000182">
    <property type="entry name" value="GNAT_dom"/>
</dbReference>
<proteinExistence type="predicted"/>
<dbReference type="PANTHER" id="PTHR43610:SF1">
    <property type="entry name" value="N-ACETYLTRANSFERASE DOMAIN-CONTAINING PROTEIN"/>
    <property type="match status" value="1"/>
</dbReference>
<protein>
    <submittedName>
        <fullName evidence="2">RimJ/RimL family protein N-acetyltransferase</fullName>
    </submittedName>
</protein>
<feature type="domain" description="N-acetyltransferase" evidence="1">
    <location>
        <begin position="20"/>
        <end position="173"/>
    </location>
</feature>
<accession>A0A7X5Y6S9</accession>
<dbReference type="Pfam" id="PF00583">
    <property type="entry name" value="Acetyltransf_1"/>
    <property type="match status" value="1"/>
</dbReference>
<dbReference type="PANTHER" id="PTHR43610">
    <property type="entry name" value="BLL6696 PROTEIN"/>
    <property type="match status" value="1"/>
</dbReference>
<dbReference type="InterPro" id="IPR016181">
    <property type="entry name" value="Acyl_CoA_acyltransferase"/>
</dbReference>
<dbReference type="EMBL" id="JAATJC010000001">
    <property type="protein sequence ID" value="NJC05835.1"/>
    <property type="molecule type" value="Genomic_DNA"/>
</dbReference>
<dbReference type="Proteomes" id="UP000558192">
    <property type="component" value="Unassembled WGS sequence"/>
</dbReference>
<evidence type="ECO:0000313" key="2">
    <source>
        <dbReference type="EMBL" id="NJC05835.1"/>
    </source>
</evidence>
<evidence type="ECO:0000259" key="1">
    <source>
        <dbReference type="PROSITE" id="PS51186"/>
    </source>
</evidence>
<keyword evidence="3" id="KW-1185">Reference proteome</keyword>
<comment type="caution">
    <text evidence="2">The sequence shown here is derived from an EMBL/GenBank/DDBJ whole genome shotgun (WGS) entry which is preliminary data.</text>
</comment>
<dbReference type="Gene3D" id="3.40.630.30">
    <property type="match status" value="1"/>
</dbReference>
<organism evidence="2 3">
    <name type="scientific">Sphingomonas kaistensis</name>
    <dbReference type="NCBI Taxonomy" id="298708"/>
    <lineage>
        <taxon>Bacteria</taxon>
        <taxon>Pseudomonadati</taxon>
        <taxon>Pseudomonadota</taxon>
        <taxon>Alphaproteobacteria</taxon>
        <taxon>Sphingomonadales</taxon>
        <taxon>Sphingomonadaceae</taxon>
        <taxon>Sphingomonas</taxon>
    </lineage>
</organism>